<accession>X0ZFD3</accession>
<dbReference type="InterPro" id="IPR036237">
    <property type="entry name" value="Xyl_isomerase-like_sf"/>
</dbReference>
<comment type="caution">
    <text evidence="1">The sequence shown here is derived from an EMBL/GenBank/DDBJ whole genome shotgun (WGS) entry which is preliminary data.</text>
</comment>
<dbReference type="Gene3D" id="3.20.20.150">
    <property type="entry name" value="Divalent-metal-dependent TIM barrel enzymes"/>
    <property type="match status" value="1"/>
</dbReference>
<organism evidence="1">
    <name type="scientific">marine sediment metagenome</name>
    <dbReference type="NCBI Taxonomy" id="412755"/>
    <lineage>
        <taxon>unclassified sequences</taxon>
        <taxon>metagenomes</taxon>
        <taxon>ecological metagenomes</taxon>
    </lineage>
</organism>
<proteinExistence type="predicted"/>
<sequence>MSTPRIAMILYTVRDPAHEDLAATLERVRSVGFEYVQWSGMPRMEAGAIRKHLDEAGLDAIAAHVPIEPFEEDFDAAVAHWRTVGVSDVAPGGMMSDCRDSLDDWL</sequence>
<protein>
    <recommendedName>
        <fullName evidence="2">Xylose isomerase-like TIM barrel domain-containing protein</fullName>
    </recommendedName>
</protein>
<feature type="non-terminal residue" evidence="1">
    <location>
        <position position="106"/>
    </location>
</feature>
<name>X0ZFD3_9ZZZZ</name>
<dbReference type="SUPFAM" id="SSF51658">
    <property type="entry name" value="Xylose isomerase-like"/>
    <property type="match status" value="1"/>
</dbReference>
<evidence type="ECO:0000313" key="1">
    <source>
        <dbReference type="EMBL" id="GAG47046.1"/>
    </source>
</evidence>
<dbReference type="EMBL" id="BARS01051611">
    <property type="protein sequence ID" value="GAG47046.1"/>
    <property type="molecule type" value="Genomic_DNA"/>
</dbReference>
<gene>
    <name evidence="1" type="ORF">S01H1_76838</name>
</gene>
<evidence type="ECO:0008006" key="2">
    <source>
        <dbReference type="Google" id="ProtNLM"/>
    </source>
</evidence>
<dbReference type="AlphaFoldDB" id="X0ZFD3"/>
<reference evidence="1" key="1">
    <citation type="journal article" date="2014" name="Front. Microbiol.">
        <title>High frequency of phylogenetically diverse reductive dehalogenase-homologous genes in deep subseafloor sedimentary metagenomes.</title>
        <authorList>
            <person name="Kawai M."/>
            <person name="Futagami T."/>
            <person name="Toyoda A."/>
            <person name="Takaki Y."/>
            <person name="Nishi S."/>
            <person name="Hori S."/>
            <person name="Arai W."/>
            <person name="Tsubouchi T."/>
            <person name="Morono Y."/>
            <person name="Uchiyama I."/>
            <person name="Ito T."/>
            <person name="Fujiyama A."/>
            <person name="Inagaki F."/>
            <person name="Takami H."/>
        </authorList>
    </citation>
    <scope>NUCLEOTIDE SEQUENCE</scope>
    <source>
        <strain evidence="1">Expedition CK06-06</strain>
    </source>
</reference>